<evidence type="ECO:0000313" key="1">
    <source>
        <dbReference type="EMBL" id="XAM17356.1"/>
    </source>
</evidence>
<reference evidence="1 2" key="1">
    <citation type="submission" date="2024-02" db="EMBL/GenBank/DDBJ databases">
        <title>Genome and pathogenicity analysis of Helicobacter mastomyrinus isolated from mice.</title>
        <authorList>
            <person name="Zhu L."/>
        </authorList>
    </citation>
    <scope>NUCLEOTIDE SEQUENCE [LARGE SCALE GENOMIC DNA]</scope>
    <source>
        <strain evidence="1 2">Hm-17</strain>
    </source>
</reference>
<accession>A0ABZ3F2K7</accession>
<sequence length="54" mass="6326">MIALIQRKSIIAMIGTDGLRHTTLWNGSKFLDDTNYLNDKTFEVFVRELCFFEL</sequence>
<dbReference type="Proteomes" id="UP001434737">
    <property type="component" value="Chromosome"/>
</dbReference>
<protein>
    <submittedName>
        <fullName evidence="1">Uncharacterized protein</fullName>
    </submittedName>
</protein>
<dbReference type="EMBL" id="CP145316">
    <property type="protein sequence ID" value="XAM17356.1"/>
    <property type="molecule type" value="Genomic_DNA"/>
</dbReference>
<organism evidence="1 2">
    <name type="scientific">Helicobacter mastomyrinus</name>
    <dbReference type="NCBI Taxonomy" id="287948"/>
    <lineage>
        <taxon>Bacteria</taxon>
        <taxon>Pseudomonadati</taxon>
        <taxon>Campylobacterota</taxon>
        <taxon>Epsilonproteobacteria</taxon>
        <taxon>Campylobacterales</taxon>
        <taxon>Helicobacteraceae</taxon>
        <taxon>Helicobacter</taxon>
    </lineage>
</organism>
<name>A0ABZ3F2K7_9HELI</name>
<dbReference type="RefSeq" id="WP_300451733.1">
    <property type="nucleotide sequence ID" value="NZ_CP145316.1"/>
</dbReference>
<keyword evidence="2" id="KW-1185">Reference proteome</keyword>
<gene>
    <name evidence="1" type="ORF">V3I05_06615</name>
</gene>
<evidence type="ECO:0000313" key="2">
    <source>
        <dbReference type="Proteomes" id="UP001434737"/>
    </source>
</evidence>
<proteinExistence type="predicted"/>